<reference evidence="1 2" key="1">
    <citation type="journal article" date="2018" name="Front. Plant Sci.">
        <title>Red Clover (Trifolium pratense) and Zigzag Clover (T. medium) - A Picture of Genomic Similarities and Differences.</title>
        <authorList>
            <person name="Dluhosova J."/>
            <person name="Istvanek J."/>
            <person name="Nedelnik J."/>
            <person name="Repkova J."/>
        </authorList>
    </citation>
    <scope>NUCLEOTIDE SEQUENCE [LARGE SCALE GENOMIC DNA]</scope>
    <source>
        <strain evidence="2">cv. 10/8</strain>
        <tissue evidence="1">Leaf</tissue>
    </source>
</reference>
<comment type="caution">
    <text evidence="1">The sequence shown here is derived from an EMBL/GenBank/DDBJ whole genome shotgun (WGS) entry which is preliminary data.</text>
</comment>
<sequence>IQEKVKNFEVLGLLNCAWRKGSGVWRRILRKEWRRFCWLRAAQSEWRAVPYCGNKLVKASVVGAASADASREVAKRLVKE</sequence>
<evidence type="ECO:0000313" key="1">
    <source>
        <dbReference type="EMBL" id="MCI54844.1"/>
    </source>
</evidence>
<organism evidence="1 2">
    <name type="scientific">Trifolium medium</name>
    <dbReference type="NCBI Taxonomy" id="97028"/>
    <lineage>
        <taxon>Eukaryota</taxon>
        <taxon>Viridiplantae</taxon>
        <taxon>Streptophyta</taxon>
        <taxon>Embryophyta</taxon>
        <taxon>Tracheophyta</taxon>
        <taxon>Spermatophyta</taxon>
        <taxon>Magnoliopsida</taxon>
        <taxon>eudicotyledons</taxon>
        <taxon>Gunneridae</taxon>
        <taxon>Pentapetalae</taxon>
        <taxon>rosids</taxon>
        <taxon>fabids</taxon>
        <taxon>Fabales</taxon>
        <taxon>Fabaceae</taxon>
        <taxon>Papilionoideae</taxon>
        <taxon>50 kb inversion clade</taxon>
        <taxon>NPAAA clade</taxon>
        <taxon>Hologalegina</taxon>
        <taxon>IRL clade</taxon>
        <taxon>Trifolieae</taxon>
        <taxon>Trifolium</taxon>
    </lineage>
</organism>
<dbReference type="AlphaFoldDB" id="A0A392T2W7"/>
<protein>
    <submittedName>
        <fullName evidence="1">Uncharacterized protein</fullName>
    </submittedName>
</protein>
<evidence type="ECO:0000313" key="2">
    <source>
        <dbReference type="Proteomes" id="UP000265520"/>
    </source>
</evidence>
<accession>A0A392T2W7</accession>
<dbReference type="EMBL" id="LXQA010486198">
    <property type="protein sequence ID" value="MCI54844.1"/>
    <property type="molecule type" value="Genomic_DNA"/>
</dbReference>
<proteinExistence type="predicted"/>
<feature type="non-terminal residue" evidence="1">
    <location>
        <position position="1"/>
    </location>
</feature>
<keyword evidence="2" id="KW-1185">Reference proteome</keyword>
<name>A0A392T2W7_9FABA</name>
<dbReference type="Proteomes" id="UP000265520">
    <property type="component" value="Unassembled WGS sequence"/>
</dbReference>
<feature type="non-terminal residue" evidence="1">
    <location>
        <position position="80"/>
    </location>
</feature>